<organism evidence="2 3">
    <name type="scientific">Aspergillus leporis</name>
    <dbReference type="NCBI Taxonomy" id="41062"/>
    <lineage>
        <taxon>Eukaryota</taxon>
        <taxon>Fungi</taxon>
        <taxon>Dikarya</taxon>
        <taxon>Ascomycota</taxon>
        <taxon>Pezizomycotina</taxon>
        <taxon>Eurotiomycetes</taxon>
        <taxon>Eurotiomycetidae</taxon>
        <taxon>Eurotiales</taxon>
        <taxon>Aspergillaceae</taxon>
        <taxon>Aspergillus</taxon>
        <taxon>Aspergillus subgen. Circumdati</taxon>
    </lineage>
</organism>
<dbReference type="AlphaFoldDB" id="A0A5N5WW09"/>
<dbReference type="EMBL" id="ML732240">
    <property type="protein sequence ID" value="KAB8072736.1"/>
    <property type="molecule type" value="Genomic_DNA"/>
</dbReference>
<keyword evidence="1" id="KW-0472">Membrane</keyword>
<proteinExistence type="predicted"/>
<feature type="transmembrane region" description="Helical" evidence="1">
    <location>
        <begin position="121"/>
        <end position="142"/>
    </location>
</feature>
<name>A0A5N5WW09_9EURO</name>
<evidence type="ECO:0000313" key="3">
    <source>
        <dbReference type="Proteomes" id="UP000326565"/>
    </source>
</evidence>
<keyword evidence="1" id="KW-0812">Transmembrane</keyword>
<protein>
    <submittedName>
        <fullName evidence="2">Uncharacterized protein</fullName>
    </submittedName>
</protein>
<sequence length="241" mass="27305">MTVAPSVISGHLCRPPSACTWSLFVPTPAQFWAPWLGRTLPRSASNGRLDFHGHHRHRPGLHVHRPTGDIQSFLLEWLAKLLRELTGDDRYQAEHASASSLRSRLLSNVYRPFIMTWTESTILVSSFYLVLLYFVFFTFQGLCPGALGQRQGLPPGNQRFRVASRPARDPLSSIFARPISTPVPLARYRLDICRAQGERLPQQRFSEGLLLDTPGGSMWTGMVPTSLWLRPTFCQVDSYWD</sequence>
<keyword evidence="3" id="KW-1185">Reference proteome</keyword>
<keyword evidence="1" id="KW-1133">Transmembrane helix</keyword>
<accession>A0A5N5WW09</accession>
<evidence type="ECO:0000256" key="1">
    <source>
        <dbReference type="SAM" id="Phobius"/>
    </source>
</evidence>
<reference evidence="2 3" key="1">
    <citation type="submission" date="2019-04" db="EMBL/GenBank/DDBJ databases">
        <title>Friends and foes A comparative genomics study of 23 Aspergillus species from section Flavi.</title>
        <authorList>
            <consortium name="DOE Joint Genome Institute"/>
            <person name="Kjaerbolling I."/>
            <person name="Vesth T."/>
            <person name="Frisvad J.C."/>
            <person name="Nybo J.L."/>
            <person name="Theobald S."/>
            <person name="Kildgaard S."/>
            <person name="Isbrandt T."/>
            <person name="Kuo A."/>
            <person name="Sato A."/>
            <person name="Lyhne E.K."/>
            <person name="Kogle M.E."/>
            <person name="Wiebenga A."/>
            <person name="Kun R.S."/>
            <person name="Lubbers R.J."/>
            <person name="Makela M.R."/>
            <person name="Barry K."/>
            <person name="Chovatia M."/>
            <person name="Clum A."/>
            <person name="Daum C."/>
            <person name="Haridas S."/>
            <person name="He G."/>
            <person name="LaButti K."/>
            <person name="Lipzen A."/>
            <person name="Mondo S."/>
            <person name="Riley R."/>
            <person name="Salamov A."/>
            <person name="Simmons B.A."/>
            <person name="Magnuson J.K."/>
            <person name="Henrissat B."/>
            <person name="Mortensen U.H."/>
            <person name="Larsen T.O."/>
            <person name="Devries R.P."/>
            <person name="Grigoriev I.V."/>
            <person name="Machida M."/>
            <person name="Baker S.E."/>
            <person name="Andersen M.R."/>
        </authorList>
    </citation>
    <scope>NUCLEOTIDE SEQUENCE [LARGE SCALE GENOMIC DNA]</scope>
    <source>
        <strain evidence="2 3">CBS 151.66</strain>
    </source>
</reference>
<dbReference type="Proteomes" id="UP000326565">
    <property type="component" value="Unassembled WGS sequence"/>
</dbReference>
<gene>
    <name evidence="2" type="ORF">BDV29DRAFT_176794</name>
</gene>
<evidence type="ECO:0000313" key="2">
    <source>
        <dbReference type="EMBL" id="KAB8072736.1"/>
    </source>
</evidence>